<dbReference type="InterPro" id="IPR023214">
    <property type="entry name" value="HAD_sf"/>
</dbReference>
<dbReference type="SFLD" id="SFLDG01129">
    <property type="entry name" value="C1.5:_HAD__Beta-PGM__Phosphata"/>
    <property type="match status" value="1"/>
</dbReference>
<gene>
    <name evidence="4" type="ORF">AM231_07150</name>
</gene>
<keyword evidence="2 4" id="KW-0378">Hydrolase</keyword>
<evidence type="ECO:0000313" key="4">
    <source>
        <dbReference type="EMBL" id="KOR88962.1"/>
    </source>
</evidence>
<evidence type="ECO:0000313" key="5">
    <source>
        <dbReference type="Proteomes" id="UP000036932"/>
    </source>
</evidence>
<dbReference type="OrthoDB" id="6101375at2"/>
<dbReference type="SUPFAM" id="SSF56784">
    <property type="entry name" value="HAD-like"/>
    <property type="match status" value="1"/>
</dbReference>
<dbReference type="GO" id="GO:0016791">
    <property type="term" value="F:phosphatase activity"/>
    <property type="evidence" value="ECO:0007669"/>
    <property type="project" value="TreeGrafter"/>
</dbReference>
<dbReference type="PANTHER" id="PTHR46470">
    <property type="entry name" value="N-ACYLNEURAMINATE-9-PHOSPHATASE"/>
    <property type="match status" value="1"/>
</dbReference>
<sequence>MSKISQQIIFDMDDTLIHCNKYFDLILGDYFEWMTEWFQQYGVTTEEVRTKQMEIDVAGVNKFGFASANFPQSLIDTYHYFARTHGRDSSRKEEELLLQLGLSVYDQEIEAYPGMVETLEQLREEGHCLHLYTGGETRIQKRKIEQMKLTDYFEDRIYIRQHKNISALEGILKDGTFSRSDTWMIGNSLRTDVVPALTAGINSIYIKQQREWQYNLVELKQEPHNVLYTVSALTEVPEIIDDHVN</sequence>
<dbReference type="PANTHER" id="PTHR46470:SF2">
    <property type="entry name" value="GLYCERALDEHYDE 3-PHOSPHATE PHOSPHATASE"/>
    <property type="match status" value="1"/>
</dbReference>
<proteinExistence type="predicted"/>
<dbReference type="InterPro" id="IPR041492">
    <property type="entry name" value="HAD_2"/>
</dbReference>
<dbReference type="GO" id="GO:0046872">
    <property type="term" value="F:metal ion binding"/>
    <property type="evidence" value="ECO:0007669"/>
    <property type="project" value="UniProtKB-KW"/>
</dbReference>
<keyword evidence="1" id="KW-0479">Metal-binding</keyword>
<keyword evidence="3" id="KW-0460">Magnesium</keyword>
<dbReference type="InterPro" id="IPR051400">
    <property type="entry name" value="HAD-like_hydrolase"/>
</dbReference>
<dbReference type="AlphaFoldDB" id="A0A0M1P3J1"/>
<dbReference type="PATRIC" id="fig|1705565.3.peg.3346"/>
<dbReference type="Pfam" id="PF13419">
    <property type="entry name" value="HAD_2"/>
    <property type="match status" value="1"/>
</dbReference>
<dbReference type="SFLD" id="SFLDS00003">
    <property type="entry name" value="Haloacid_Dehalogenase"/>
    <property type="match status" value="1"/>
</dbReference>
<name>A0A0M1P3J1_9BACL</name>
<reference evidence="5" key="1">
    <citation type="submission" date="2015-08" db="EMBL/GenBank/DDBJ databases">
        <title>Genome sequencing project for genomic taxonomy and phylogenomics of Bacillus-like bacteria.</title>
        <authorList>
            <person name="Liu B."/>
            <person name="Wang J."/>
            <person name="Zhu Y."/>
            <person name="Liu G."/>
            <person name="Chen Q."/>
            <person name="Chen Z."/>
            <person name="Lan J."/>
            <person name="Che J."/>
            <person name="Ge C."/>
            <person name="Shi H."/>
            <person name="Pan Z."/>
            <person name="Liu X."/>
        </authorList>
    </citation>
    <scope>NUCLEOTIDE SEQUENCE [LARGE SCALE GENOMIC DNA]</scope>
    <source>
        <strain evidence="5">FJAT-22460</strain>
    </source>
</reference>
<comment type="caution">
    <text evidence="4">The sequence shown here is derived from an EMBL/GenBank/DDBJ whole genome shotgun (WGS) entry which is preliminary data.</text>
</comment>
<dbReference type="EMBL" id="LIUT01000001">
    <property type="protein sequence ID" value="KOR88962.1"/>
    <property type="molecule type" value="Genomic_DNA"/>
</dbReference>
<organism evidence="4 5">
    <name type="scientific">Paenibacillus solani</name>
    <dbReference type="NCBI Taxonomy" id="1705565"/>
    <lineage>
        <taxon>Bacteria</taxon>
        <taxon>Bacillati</taxon>
        <taxon>Bacillota</taxon>
        <taxon>Bacilli</taxon>
        <taxon>Bacillales</taxon>
        <taxon>Paenibacillaceae</taxon>
        <taxon>Paenibacillus</taxon>
    </lineage>
</organism>
<dbReference type="Gene3D" id="1.10.150.240">
    <property type="entry name" value="Putative phosphatase, domain 2"/>
    <property type="match status" value="1"/>
</dbReference>
<keyword evidence="5" id="KW-1185">Reference proteome</keyword>
<dbReference type="Proteomes" id="UP000036932">
    <property type="component" value="Unassembled WGS sequence"/>
</dbReference>
<evidence type="ECO:0000256" key="1">
    <source>
        <dbReference type="ARBA" id="ARBA00022723"/>
    </source>
</evidence>
<dbReference type="InterPro" id="IPR036412">
    <property type="entry name" value="HAD-like_sf"/>
</dbReference>
<evidence type="ECO:0000256" key="3">
    <source>
        <dbReference type="ARBA" id="ARBA00022842"/>
    </source>
</evidence>
<dbReference type="InterPro" id="IPR023198">
    <property type="entry name" value="PGP-like_dom2"/>
</dbReference>
<protein>
    <submittedName>
        <fullName evidence="4">HAD family hydrolase</fullName>
    </submittedName>
</protein>
<evidence type="ECO:0000256" key="2">
    <source>
        <dbReference type="ARBA" id="ARBA00022801"/>
    </source>
</evidence>
<dbReference type="RefSeq" id="WP_054401955.1">
    <property type="nucleotide sequence ID" value="NZ_LIUT01000001.1"/>
</dbReference>
<dbReference type="Gene3D" id="3.40.50.1000">
    <property type="entry name" value="HAD superfamily/HAD-like"/>
    <property type="match status" value="1"/>
</dbReference>
<accession>A0A0M1P3J1</accession>